<evidence type="ECO:0000313" key="5">
    <source>
        <dbReference type="Proteomes" id="UP000830454"/>
    </source>
</evidence>
<keyword evidence="5" id="KW-1185">Reference proteome</keyword>
<dbReference type="EMBL" id="CP090145">
    <property type="protein sequence ID" value="UOX32435.1"/>
    <property type="molecule type" value="Genomic_DNA"/>
</dbReference>
<evidence type="ECO:0000259" key="3">
    <source>
        <dbReference type="Pfam" id="PF10145"/>
    </source>
</evidence>
<evidence type="ECO:0000313" key="4">
    <source>
        <dbReference type="EMBL" id="UOX32435.1"/>
    </source>
</evidence>
<gene>
    <name evidence="4" type="ORF">LXD69_10260</name>
</gene>
<dbReference type="Proteomes" id="UP000830454">
    <property type="component" value="Chromosome"/>
</dbReference>
<reference evidence="4" key="2">
    <citation type="submission" date="2022-04" db="EMBL/GenBank/DDBJ databases">
        <title>Complete Genome Sequence of Flavobacterium sediminilitoris YSM-43, Isolated from a Tidal Sediment.</title>
        <authorList>
            <person name="Lee P.A."/>
        </authorList>
    </citation>
    <scope>NUCLEOTIDE SEQUENCE</scope>
    <source>
        <strain evidence="4">YSM-43</strain>
    </source>
</reference>
<dbReference type="InterPro" id="IPR010090">
    <property type="entry name" value="Phage_tape_meas"/>
</dbReference>
<name>A0ABY4HIS5_9FLAO</name>
<organism evidence="4 5">
    <name type="scientific">Flavobacterium sediminilitoris</name>
    <dbReference type="NCBI Taxonomy" id="2024526"/>
    <lineage>
        <taxon>Bacteria</taxon>
        <taxon>Pseudomonadati</taxon>
        <taxon>Bacteroidota</taxon>
        <taxon>Flavobacteriia</taxon>
        <taxon>Flavobacteriales</taxon>
        <taxon>Flavobacteriaceae</taxon>
        <taxon>Flavobacterium</taxon>
    </lineage>
</organism>
<keyword evidence="2" id="KW-0812">Transmembrane</keyword>
<keyword evidence="2" id="KW-0472">Membrane</keyword>
<feature type="coiled-coil region" evidence="1">
    <location>
        <begin position="23"/>
        <end position="71"/>
    </location>
</feature>
<keyword evidence="1" id="KW-0175">Coiled coil</keyword>
<feature type="coiled-coil region" evidence="1">
    <location>
        <begin position="728"/>
        <end position="762"/>
    </location>
</feature>
<reference evidence="4" key="1">
    <citation type="submission" date="2021-12" db="EMBL/GenBank/DDBJ databases">
        <authorList>
            <person name="Cha I.-T."/>
            <person name="Lee K.-E."/>
            <person name="Park S.-J."/>
        </authorList>
    </citation>
    <scope>NUCLEOTIDE SEQUENCE</scope>
    <source>
        <strain evidence="4">YSM-43</strain>
    </source>
</reference>
<protein>
    <recommendedName>
        <fullName evidence="3">Phage tail tape measure protein domain-containing protein</fullName>
    </recommendedName>
</protein>
<keyword evidence="2" id="KW-1133">Transmembrane helix</keyword>
<evidence type="ECO:0000256" key="2">
    <source>
        <dbReference type="SAM" id="Phobius"/>
    </source>
</evidence>
<accession>A0ABY4HIS5</accession>
<proteinExistence type="predicted"/>
<feature type="coiled-coil region" evidence="1">
    <location>
        <begin position="534"/>
        <end position="608"/>
    </location>
</feature>
<feature type="transmembrane region" description="Helical" evidence="2">
    <location>
        <begin position="126"/>
        <end position="152"/>
    </location>
</feature>
<feature type="domain" description="Phage tail tape measure protein" evidence="3">
    <location>
        <begin position="164"/>
        <end position="344"/>
    </location>
</feature>
<evidence type="ECO:0000256" key="1">
    <source>
        <dbReference type="SAM" id="Coils"/>
    </source>
</evidence>
<dbReference type="RefSeq" id="WP_246915193.1">
    <property type="nucleotide sequence ID" value="NZ_CP090145.1"/>
</dbReference>
<dbReference type="Pfam" id="PF10145">
    <property type="entry name" value="PhageMin_Tail"/>
    <property type="match status" value="1"/>
</dbReference>
<sequence>MAKDNVTRRVSIYVNGKEVENSLKGVEGAMAQVRNRLRLLNKDSETYDQDSKELTTTMANLKVKQAEYRQELGLTNNTMKDAKEISGGLRGALSGIYSSLTSGDLSGAKQGILELKAGMGGLLKSTLAFIASPIGLAIAALAGLVVGAKYLFDFNKKLEVSNKELRALGVSASEIGKVRDEIQATASTFDKEFSEIAQKAKSLSETYKISMSEANDIIAQGLANGGAQNSEFLSSLGEYDEFFAKAGYSAQEFVDIINTGYDLGIYTDKLPDALKEADLSLKEQTKTTRDALVNAFGASFTDDILLRIRTGQTTTKQALEEIAIKSKESNLSQQQYAQLTADVFKGAGEDAGGAAKIFDVLEQSSTRALSETAKGQLALQEATEKYNKAQSKLFEIEGFGDIWTGIKVSATESMTSILDYISDLKEDIQPLIDLVGVVFSNAWEYTKATVVTAFELIGGILKAFSNGIKTVIDVVTKLFQGDFSGAIDAVKKGFLNLGSIVFETFGKIQNKIIDTIKAIVDNVGPLLEALGFDIEKIKKTLDSFKNKEVELKVKTEEAEAIKKKEAENTALIKAELEKQRLAKEEADKKEADKRQKAYEKRKALEEKEARESYKLAKELADAKARLAKAQLDQYLFEIKENLNKEKQLTPEILAAEEDKLDTIRNAQIEFNNQELERKKADLIAKAELEGTSQEVLNANLEALNIEYYLKNQELDLEFQRRTQELKNNFELQEKERKAEQLIADKEIELINAENEFEERRIRIDQQYEREYADLVERKRKGFITEQQFAFLSKDLDEKTAQAKIQIARAERDAKLAEYGVLFSNIAKLLGENTAAGKAAALATVAISQGLAVARIWEQESTLPSPFDVISKVAGTAVAVANVLSAAKKINSVKTPKFFYGGATGTKPALGNDEYGPVTGYVHKNEYVIPEVMTQDPQFADTISWLENNRQRKLRGFVDGGEVSSGVVQDNSNQPLNDSAMLFQAINQLNSILSSGIMAKLNIGYQDVKALNEMSEEINQSTQNGTVS</sequence>